<reference evidence="2 3" key="1">
    <citation type="submission" date="2019-04" db="EMBL/GenBank/DDBJ databases">
        <title>Friends and foes A comparative genomics study of 23 Aspergillus species from section Flavi.</title>
        <authorList>
            <consortium name="DOE Joint Genome Institute"/>
            <person name="Kjaerbolling I."/>
            <person name="Vesth T."/>
            <person name="Frisvad J.C."/>
            <person name="Nybo J.L."/>
            <person name="Theobald S."/>
            <person name="Kildgaard S."/>
            <person name="Isbrandt T."/>
            <person name="Kuo A."/>
            <person name="Sato A."/>
            <person name="Lyhne E.K."/>
            <person name="Kogle M.E."/>
            <person name="Wiebenga A."/>
            <person name="Kun R.S."/>
            <person name="Lubbers R.J."/>
            <person name="Makela M.R."/>
            <person name="Barry K."/>
            <person name="Chovatia M."/>
            <person name="Clum A."/>
            <person name="Daum C."/>
            <person name="Haridas S."/>
            <person name="He G."/>
            <person name="LaButti K."/>
            <person name="Lipzen A."/>
            <person name="Mondo S."/>
            <person name="Riley R."/>
            <person name="Salamov A."/>
            <person name="Simmons B.A."/>
            <person name="Magnuson J.K."/>
            <person name="Henrissat B."/>
            <person name="Mortensen U.H."/>
            <person name="Larsen T.O."/>
            <person name="Devries R.P."/>
            <person name="Grigoriev I.V."/>
            <person name="Machida M."/>
            <person name="Baker S.E."/>
            <person name="Andersen M.R."/>
        </authorList>
    </citation>
    <scope>NUCLEOTIDE SEQUENCE [LARGE SCALE GENOMIC DNA]</scope>
    <source>
        <strain evidence="2 3">CBS 151.66</strain>
    </source>
</reference>
<feature type="compositionally biased region" description="Basic and acidic residues" evidence="1">
    <location>
        <begin position="34"/>
        <end position="44"/>
    </location>
</feature>
<evidence type="ECO:0000313" key="2">
    <source>
        <dbReference type="EMBL" id="KAB8074865.1"/>
    </source>
</evidence>
<feature type="compositionally biased region" description="Polar residues" evidence="1">
    <location>
        <begin position="11"/>
        <end position="30"/>
    </location>
</feature>
<accession>A0A5N5X488</accession>
<protein>
    <submittedName>
        <fullName evidence="2">Uncharacterized protein</fullName>
    </submittedName>
</protein>
<evidence type="ECO:0000256" key="1">
    <source>
        <dbReference type="SAM" id="MobiDB-lite"/>
    </source>
</evidence>
<keyword evidence="3" id="KW-1185">Reference proteome</keyword>
<proteinExistence type="predicted"/>
<sequence length="136" mass="15242">MSVEIDEKTPLSATSLPNPSQIPSVTSNETLIPDEPHTIDPSHLTTPEKRLYDFLCSQGWTNTRCSCYFANIKVMKEILSYYSTRKVGAMIKCKPFTSAMLNEGERTVRRIRDLGAVVIDDEMSPFPAWSIFAAPP</sequence>
<dbReference type="OrthoDB" id="4451155at2759"/>
<organism evidence="2 3">
    <name type="scientific">Aspergillus leporis</name>
    <dbReference type="NCBI Taxonomy" id="41062"/>
    <lineage>
        <taxon>Eukaryota</taxon>
        <taxon>Fungi</taxon>
        <taxon>Dikarya</taxon>
        <taxon>Ascomycota</taxon>
        <taxon>Pezizomycotina</taxon>
        <taxon>Eurotiomycetes</taxon>
        <taxon>Eurotiomycetidae</taxon>
        <taxon>Eurotiales</taxon>
        <taxon>Aspergillaceae</taxon>
        <taxon>Aspergillus</taxon>
        <taxon>Aspergillus subgen. Circumdati</taxon>
    </lineage>
</organism>
<name>A0A5N5X488_9EURO</name>
<dbReference type="Proteomes" id="UP000326565">
    <property type="component" value="Unassembled WGS sequence"/>
</dbReference>
<evidence type="ECO:0000313" key="3">
    <source>
        <dbReference type="Proteomes" id="UP000326565"/>
    </source>
</evidence>
<gene>
    <name evidence="2" type="ORF">BDV29DRAFT_156263</name>
</gene>
<feature type="region of interest" description="Disordered" evidence="1">
    <location>
        <begin position="1"/>
        <end position="44"/>
    </location>
</feature>
<dbReference type="AlphaFoldDB" id="A0A5N5X488"/>
<dbReference type="EMBL" id="ML732203">
    <property type="protein sequence ID" value="KAB8074865.1"/>
    <property type="molecule type" value="Genomic_DNA"/>
</dbReference>